<keyword evidence="1" id="KW-0255">Endonuclease</keyword>
<comment type="caution">
    <text evidence="1">The sequence shown here is derived from an EMBL/GenBank/DDBJ whole genome shotgun (WGS) entry which is preliminary data.</text>
</comment>
<organism evidence="1 2">
    <name type="scientific">Ectopseudomonas oleovorans</name>
    <name type="common">Pseudomonas oleovorans</name>
    <dbReference type="NCBI Taxonomy" id="301"/>
    <lineage>
        <taxon>Bacteria</taxon>
        <taxon>Pseudomonadati</taxon>
        <taxon>Pseudomonadota</taxon>
        <taxon>Gammaproteobacteria</taxon>
        <taxon>Pseudomonadales</taxon>
        <taxon>Pseudomonadaceae</taxon>
        <taxon>Ectopseudomonas</taxon>
    </lineage>
</organism>
<dbReference type="InterPro" id="IPR003615">
    <property type="entry name" value="HNH_nuc"/>
</dbReference>
<dbReference type="AlphaFoldDB" id="A0AB35L4M5"/>
<dbReference type="CDD" id="cd00085">
    <property type="entry name" value="HNHc"/>
    <property type="match status" value="1"/>
</dbReference>
<gene>
    <name evidence="1" type="ORF">N7671_20440</name>
</gene>
<dbReference type="GO" id="GO:0004519">
    <property type="term" value="F:endonuclease activity"/>
    <property type="evidence" value="ECO:0007669"/>
    <property type="project" value="UniProtKB-KW"/>
</dbReference>
<name>A0AB35L4M5_ECTOL</name>
<dbReference type="EMBL" id="JAOEET010000090">
    <property type="protein sequence ID" value="MDH0569507.1"/>
    <property type="molecule type" value="Genomic_DNA"/>
</dbReference>
<dbReference type="Proteomes" id="UP001159292">
    <property type="component" value="Unassembled WGS sequence"/>
</dbReference>
<sequence length="254" mass="28499">MTSNELKLLEYLVGHFQSGNISPDDPSTHLPYSKVLSELGFPNDGRTPGDSLNQHAMGGLAEWLHENNLPAITGIIVNKLSDRNRGGFPSKSYFAYHDRQDMDFEWQRGEIRRACQLDWNAELEKAGVSLEGDFELPEEVPETLIEGAKKTITVNAYERNSAARNLCIKAHGVTCVVCEFNFEAFYGERGKGFIHVHHLSSLAEIGQEYEVDPVNDLRPVCPNCHAMLHKKGNIGIEELQSEISFNKALQRTSR</sequence>
<keyword evidence="1" id="KW-0378">Hydrolase</keyword>
<evidence type="ECO:0000313" key="1">
    <source>
        <dbReference type="EMBL" id="MDH0569507.1"/>
    </source>
</evidence>
<keyword evidence="1" id="KW-0540">Nuclease</keyword>
<protein>
    <submittedName>
        <fullName evidence="1">HNH endonuclease</fullName>
    </submittedName>
</protein>
<dbReference type="RefSeq" id="WP_116618043.1">
    <property type="nucleotide sequence ID" value="NZ_JANKBU010000098.1"/>
</dbReference>
<proteinExistence type="predicted"/>
<evidence type="ECO:0000313" key="2">
    <source>
        <dbReference type="Proteomes" id="UP001159292"/>
    </source>
</evidence>
<accession>A0AB35L4M5</accession>
<reference evidence="1" key="1">
    <citation type="submission" date="2022-09" db="EMBL/GenBank/DDBJ databases">
        <title>Intensive care unit water sources are persistently colonized with multi-drug resistant bacteria and are the site of extensive horizontal gene transfer of antibiotic resistance genes.</title>
        <authorList>
            <person name="Diorio-Toth L."/>
        </authorList>
    </citation>
    <scope>NUCLEOTIDE SEQUENCE</scope>
    <source>
        <strain evidence="1">GD04000</strain>
    </source>
</reference>